<evidence type="ECO:0000259" key="2">
    <source>
        <dbReference type="Pfam" id="PF03713"/>
    </source>
</evidence>
<feature type="domain" description="DUF305" evidence="2">
    <location>
        <begin position="53"/>
        <end position="213"/>
    </location>
</feature>
<dbReference type="Pfam" id="PF03713">
    <property type="entry name" value="DUF305"/>
    <property type="match status" value="1"/>
</dbReference>
<accession>A0ABP7YST6</accession>
<comment type="caution">
    <text evidence="3">The sequence shown here is derived from an EMBL/GenBank/DDBJ whole genome shotgun (WGS) entry which is preliminary data.</text>
</comment>
<dbReference type="EMBL" id="BAABDO010000034">
    <property type="protein sequence ID" value="GAA4140790.1"/>
    <property type="molecule type" value="Genomic_DNA"/>
</dbReference>
<keyword evidence="4" id="KW-1185">Reference proteome</keyword>
<feature type="chain" id="PRO_5046611363" evidence="1">
    <location>
        <begin position="21"/>
        <end position="215"/>
    </location>
</feature>
<evidence type="ECO:0000313" key="3">
    <source>
        <dbReference type="EMBL" id="GAA4140790.1"/>
    </source>
</evidence>
<protein>
    <submittedName>
        <fullName evidence="3">DUF305 domain-containing protein</fullName>
    </submittedName>
</protein>
<keyword evidence="1" id="KW-0732">Signal</keyword>
<sequence length="215" mass="22622">MTTKFAMVAAVVLIGTAACGGDGGGADGAAAPATASATASAAAPATARHNAQDVTFAQMMIPHHRQAVEMTRIVLGKTRDPEIERLARQIEKAQSPEIETMTRWLRAWGAEVPAEDDGAGTGGHGGHEAHGGHDAHGGAMPGMMTAEQMRRLGGLTGERLDREFLTMMIEHHEGAVTMARQEQAKGADPAARNLAASIIKTQQAEIDRMKTLLKQ</sequence>
<organism evidence="3 4">
    <name type="scientific">Actinomadura keratinilytica</name>
    <dbReference type="NCBI Taxonomy" id="547461"/>
    <lineage>
        <taxon>Bacteria</taxon>
        <taxon>Bacillati</taxon>
        <taxon>Actinomycetota</taxon>
        <taxon>Actinomycetes</taxon>
        <taxon>Streptosporangiales</taxon>
        <taxon>Thermomonosporaceae</taxon>
        <taxon>Actinomadura</taxon>
    </lineage>
</organism>
<feature type="signal peptide" evidence="1">
    <location>
        <begin position="1"/>
        <end position="20"/>
    </location>
</feature>
<dbReference type="Gene3D" id="1.20.1260.10">
    <property type="match status" value="1"/>
</dbReference>
<evidence type="ECO:0000313" key="4">
    <source>
        <dbReference type="Proteomes" id="UP001500266"/>
    </source>
</evidence>
<dbReference type="PANTHER" id="PTHR36933">
    <property type="entry name" value="SLL0788 PROTEIN"/>
    <property type="match status" value="1"/>
</dbReference>
<dbReference type="PROSITE" id="PS51257">
    <property type="entry name" value="PROKAR_LIPOPROTEIN"/>
    <property type="match status" value="1"/>
</dbReference>
<evidence type="ECO:0000256" key="1">
    <source>
        <dbReference type="SAM" id="SignalP"/>
    </source>
</evidence>
<dbReference type="InterPro" id="IPR005183">
    <property type="entry name" value="DUF305_CopM-like"/>
</dbReference>
<reference evidence="4" key="1">
    <citation type="journal article" date="2019" name="Int. J. Syst. Evol. Microbiol.">
        <title>The Global Catalogue of Microorganisms (GCM) 10K type strain sequencing project: providing services to taxonomists for standard genome sequencing and annotation.</title>
        <authorList>
            <consortium name="The Broad Institute Genomics Platform"/>
            <consortium name="The Broad Institute Genome Sequencing Center for Infectious Disease"/>
            <person name="Wu L."/>
            <person name="Ma J."/>
        </authorList>
    </citation>
    <scope>NUCLEOTIDE SEQUENCE [LARGE SCALE GENOMIC DNA]</scope>
    <source>
        <strain evidence="4">JCM 17316</strain>
    </source>
</reference>
<name>A0ABP7YST6_9ACTN</name>
<dbReference type="Proteomes" id="UP001500266">
    <property type="component" value="Unassembled WGS sequence"/>
</dbReference>
<dbReference type="InterPro" id="IPR012347">
    <property type="entry name" value="Ferritin-like"/>
</dbReference>
<dbReference type="RefSeq" id="WP_345021416.1">
    <property type="nucleotide sequence ID" value="NZ_BAABDO010000034.1"/>
</dbReference>
<gene>
    <name evidence="3" type="ORF">GCM10022416_28310</name>
</gene>
<dbReference type="PANTHER" id="PTHR36933:SF1">
    <property type="entry name" value="SLL0788 PROTEIN"/>
    <property type="match status" value="1"/>
</dbReference>
<proteinExistence type="predicted"/>